<evidence type="ECO:0000256" key="3">
    <source>
        <dbReference type="ARBA" id="ARBA00022801"/>
    </source>
</evidence>
<gene>
    <name evidence="8" type="ORF">FHS30_000484</name>
</gene>
<dbReference type="EMBL" id="JACHXZ010000001">
    <property type="protein sequence ID" value="MBB3167308.1"/>
    <property type="molecule type" value="Genomic_DNA"/>
</dbReference>
<feature type="signal peptide" evidence="6">
    <location>
        <begin position="1"/>
        <end position="20"/>
    </location>
</feature>
<comment type="caution">
    <text evidence="8">The sequence shown here is derived from an EMBL/GenBank/DDBJ whole genome shotgun (WGS) entry which is preliminary data.</text>
</comment>
<dbReference type="Pfam" id="PF07504">
    <property type="entry name" value="FTP"/>
    <property type="match status" value="1"/>
</dbReference>
<keyword evidence="4" id="KW-0862">Zinc</keyword>
<evidence type="ECO:0000256" key="6">
    <source>
        <dbReference type="SAM" id="SignalP"/>
    </source>
</evidence>
<evidence type="ECO:0000313" key="8">
    <source>
        <dbReference type="EMBL" id="MBB3167308.1"/>
    </source>
</evidence>
<dbReference type="RefSeq" id="WP_183907913.1">
    <property type="nucleotide sequence ID" value="NZ_JACHXZ010000001.1"/>
</dbReference>
<keyword evidence="9" id="KW-1185">Reference proteome</keyword>
<dbReference type="GO" id="GO:0008237">
    <property type="term" value="F:metallopeptidase activity"/>
    <property type="evidence" value="ECO:0007669"/>
    <property type="project" value="UniProtKB-KW"/>
</dbReference>
<dbReference type="InterPro" id="IPR011096">
    <property type="entry name" value="FTP_domain"/>
</dbReference>
<dbReference type="GO" id="GO:0046872">
    <property type="term" value="F:metal ion binding"/>
    <property type="evidence" value="ECO:0007669"/>
    <property type="project" value="UniProtKB-KW"/>
</dbReference>
<keyword evidence="1 8" id="KW-0645">Protease</keyword>
<keyword evidence="2" id="KW-0479">Metal-binding</keyword>
<evidence type="ECO:0000256" key="2">
    <source>
        <dbReference type="ARBA" id="ARBA00022723"/>
    </source>
</evidence>
<feature type="chain" id="PRO_5032359592" evidence="6">
    <location>
        <begin position="21"/>
        <end position="241"/>
    </location>
</feature>
<keyword evidence="5 8" id="KW-0482">Metalloprotease</keyword>
<evidence type="ECO:0000313" key="9">
    <source>
        <dbReference type="Proteomes" id="UP000559987"/>
    </source>
</evidence>
<evidence type="ECO:0000256" key="4">
    <source>
        <dbReference type="ARBA" id="ARBA00022833"/>
    </source>
</evidence>
<reference evidence="8 9" key="1">
    <citation type="submission" date="2020-08" db="EMBL/GenBank/DDBJ databases">
        <title>Genomic Encyclopedia of Type Strains, Phase III (KMG-III): the genomes of soil and plant-associated and newly described type strains.</title>
        <authorList>
            <person name="Whitman W."/>
        </authorList>
    </citation>
    <scope>NUCLEOTIDE SEQUENCE [LARGE SCALE GENOMIC DNA]</scope>
    <source>
        <strain evidence="8 9">CECT 8571</strain>
    </source>
</reference>
<evidence type="ECO:0000256" key="1">
    <source>
        <dbReference type="ARBA" id="ARBA00022670"/>
    </source>
</evidence>
<dbReference type="GO" id="GO:0006508">
    <property type="term" value="P:proteolysis"/>
    <property type="evidence" value="ECO:0007669"/>
    <property type="project" value="UniProtKB-KW"/>
</dbReference>
<keyword evidence="6" id="KW-0732">Signal</keyword>
<accession>A0A839UP18</accession>
<keyword evidence="3" id="KW-0378">Hydrolase</keyword>
<sequence>MIKHPITGVLACLLAVSLHASPIDEMKTRYPGTTLTVGTDADAQPEGLFYLRGNIQIDAARGASHAGANQTRDPALAKAEQFFDESPAFFAAGAGDMRLHKRTTDRFGNQHLRFQRVLNGIPVADMEVLVHLNAEGDITGVNGHIVRPSKALLSHMTDNTTPTLTKLEALQRVANQRGTDISGVRLLNAEMLLANEAPHIRWHLDVNPSRGVGRFSYWLDAQTGALIDVQNTLRHPIPLNR</sequence>
<dbReference type="AlphaFoldDB" id="A0A839UP18"/>
<dbReference type="Gene3D" id="3.10.450.490">
    <property type="match status" value="1"/>
</dbReference>
<dbReference type="Proteomes" id="UP000559987">
    <property type="component" value="Unassembled WGS sequence"/>
</dbReference>
<feature type="domain" description="FTP" evidence="7">
    <location>
        <begin position="96"/>
        <end position="144"/>
    </location>
</feature>
<evidence type="ECO:0000259" key="7">
    <source>
        <dbReference type="Pfam" id="PF07504"/>
    </source>
</evidence>
<proteinExistence type="predicted"/>
<protein>
    <submittedName>
        <fullName evidence="8">Zn-dependent metalloprotease</fullName>
    </submittedName>
</protein>
<name>A0A839UP18_9GAMM</name>
<organism evidence="8 9">
    <name type="scientific">Simiduia aestuariiviva</name>
    <dbReference type="NCBI Taxonomy" id="1510459"/>
    <lineage>
        <taxon>Bacteria</taxon>
        <taxon>Pseudomonadati</taxon>
        <taxon>Pseudomonadota</taxon>
        <taxon>Gammaproteobacteria</taxon>
        <taxon>Cellvibrionales</taxon>
        <taxon>Cellvibrionaceae</taxon>
        <taxon>Simiduia</taxon>
    </lineage>
</organism>
<evidence type="ECO:0000256" key="5">
    <source>
        <dbReference type="ARBA" id="ARBA00023049"/>
    </source>
</evidence>